<dbReference type="RefSeq" id="WP_055193664.1">
    <property type="nucleotide sequence ID" value="NZ_CYYM01000002.1"/>
</dbReference>
<dbReference type="AlphaFoldDB" id="A0A173XLA0"/>
<sequence length="74" mass="8341">MELLNAIVITVNGVVWGWAMIILLLGTHIYMTAKTGFIQRFTLTKGIRLSVEKDTKKYIHNLDAKDDTPVPVVK</sequence>
<evidence type="ECO:0000256" key="1">
    <source>
        <dbReference type="SAM" id="Phobius"/>
    </source>
</evidence>
<keyword evidence="1" id="KW-0812">Transmembrane</keyword>
<name>A0A173XLA0_9FIRM</name>
<reference evidence="2 3" key="1">
    <citation type="submission" date="2015-09" db="EMBL/GenBank/DDBJ databases">
        <authorList>
            <consortium name="Pathogen Informatics"/>
        </authorList>
    </citation>
    <scope>NUCLEOTIDE SEQUENCE [LARGE SCALE GENOMIC DNA]</scope>
    <source>
        <strain evidence="2 3">2789STDY5608851</strain>
    </source>
</reference>
<evidence type="ECO:0000313" key="3">
    <source>
        <dbReference type="Proteomes" id="UP000095380"/>
    </source>
</evidence>
<accession>A0A173XLA0</accession>
<dbReference type="Proteomes" id="UP000095380">
    <property type="component" value="Unassembled WGS sequence"/>
</dbReference>
<dbReference type="EMBL" id="CYYM01000002">
    <property type="protein sequence ID" value="CUN52000.1"/>
    <property type="molecule type" value="Genomic_DNA"/>
</dbReference>
<proteinExistence type="predicted"/>
<keyword evidence="1" id="KW-1133">Transmembrane helix</keyword>
<keyword evidence="1" id="KW-0472">Membrane</keyword>
<protein>
    <submittedName>
        <fullName evidence="2">Na+/alanine symporter</fullName>
    </submittedName>
</protein>
<gene>
    <name evidence="2" type="ORF">ERS852408_00456</name>
</gene>
<organism evidence="2 3">
    <name type="scientific">Dorea longicatena</name>
    <dbReference type="NCBI Taxonomy" id="88431"/>
    <lineage>
        <taxon>Bacteria</taxon>
        <taxon>Bacillati</taxon>
        <taxon>Bacillota</taxon>
        <taxon>Clostridia</taxon>
        <taxon>Lachnospirales</taxon>
        <taxon>Lachnospiraceae</taxon>
        <taxon>Dorea</taxon>
    </lineage>
</organism>
<feature type="transmembrane region" description="Helical" evidence="1">
    <location>
        <begin position="6"/>
        <end position="31"/>
    </location>
</feature>
<evidence type="ECO:0000313" key="2">
    <source>
        <dbReference type="EMBL" id="CUN52000.1"/>
    </source>
</evidence>